<dbReference type="Proteomes" id="UP001603857">
    <property type="component" value="Unassembled WGS sequence"/>
</dbReference>
<dbReference type="AlphaFoldDB" id="A0ABD1L6G5"/>
<evidence type="ECO:0000313" key="2">
    <source>
        <dbReference type="Proteomes" id="UP001603857"/>
    </source>
</evidence>
<comment type="caution">
    <text evidence="1">The sequence shown here is derived from an EMBL/GenBank/DDBJ whole genome shotgun (WGS) entry which is preliminary data.</text>
</comment>
<reference evidence="1 2" key="1">
    <citation type="submission" date="2024-08" db="EMBL/GenBank/DDBJ databases">
        <title>Insights into the chromosomal genome structure of Flemingia macrophylla.</title>
        <authorList>
            <person name="Ding Y."/>
            <person name="Zhao Y."/>
            <person name="Bi W."/>
            <person name="Wu M."/>
            <person name="Zhao G."/>
            <person name="Gong Y."/>
            <person name="Li W."/>
            <person name="Zhang P."/>
        </authorList>
    </citation>
    <scope>NUCLEOTIDE SEQUENCE [LARGE SCALE GENOMIC DNA]</scope>
    <source>
        <strain evidence="1">DYQJB</strain>
        <tissue evidence="1">Leaf</tissue>
    </source>
</reference>
<sequence>MAEVKSPKKQVNLFYVIDCEDLAHKVALQSPNIILQNIKWSSLPQKEVLGRLRKLVDTYFIIDETSYKTNLQSMV</sequence>
<protein>
    <submittedName>
        <fullName evidence="1">Uncharacterized protein</fullName>
    </submittedName>
</protein>
<dbReference type="EMBL" id="JBGMDY010000011">
    <property type="protein sequence ID" value="KAL2319099.1"/>
    <property type="molecule type" value="Genomic_DNA"/>
</dbReference>
<name>A0ABD1L6G5_9FABA</name>
<keyword evidence="2" id="KW-1185">Reference proteome</keyword>
<accession>A0ABD1L6G5</accession>
<proteinExistence type="predicted"/>
<evidence type="ECO:0000313" key="1">
    <source>
        <dbReference type="EMBL" id="KAL2319099.1"/>
    </source>
</evidence>
<gene>
    <name evidence="1" type="ORF">Fmac_032975</name>
</gene>
<organism evidence="1 2">
    <name type="scientific">Flemingia macrophylla</name>
    <dbReference type="NCBI Taxonomy" id="520843"/>
    <lineage>
        <taxon>Eukaryota</taxon>
        <taxon>Viridiplantae</taxon>
        <taxon>Streptophyta</taxon>
        <taxon>Embryophyta</taxon>
        <taxon>Tracheophyta</taxon>
        <taxon>Spermatophyta</taxon>
        <taxon>Magnoliopsida</taxon>
        <taxon>eudicotyledons</taxon>
        <taxon>Gunneridae</taxon>
        <taxon>Pentapetalae</taxon>
        <taxon>rosids</taxon>
        <taxon>fabids</taxon>
        <taxon>Fabales</taxon>
        <taxon>Fabaceae</taxon>
        <taxon>Papilionoideae</taxon>
        <taxon>50 kb inversion clade</taxon>
        <taxon>NPAAA clade</taxon>
        <taxon>indigoferoid/millettioid clade</taxon>
        <taxon>Phaseoleae</taxon>
        <taxon>Flemingia</taxon>
    </lineage>
</organism>